<dbReference type="PANTHER" id="PTHR21255:SF7">
    <property type="entry name" value="DYNEIN LIGHT CHAIN TCTEX-TYPE PROTEIN 2B"/>
    <property type="match status" value="1"/>
</dbReference>
<evidence type="ECO:0000313" key="1">
    <source>
        <dbReference type="EMBL" id="CDZ98046.1"/>
    </source>
</evidence>
<sequence>MPSSKGFNSEDFQPYLKKLLNSILQGSAWNDDADTTRRWTVEIGRRVKERMLEIQPKGFKYIVTVHINENLGQAGRAGLSSHWEETDMSFTEIWSNDSLVCVLSAFALRCY</sequence>
<protein>
    <submittedName>
        <fullName evidence="1">Dynein light chain</fullName>
    </submittedName>
</protein>
<dbReference type="GO" id="GO:0045505">
    <property type="term" value="F:dynein intermediate chain binding"/>
    <property type="evidence" value="ECO:0007669"/>
    <property type="project" value="TreeGrafter"/>
</dbReference>
<dbReference type="GO" id="GO:0005737">
    <property type="term" value="C:cytoplasm"/>
    <property type="evidence" value="ECO:0007669"/>
    <property type="project" value="TreeGrafter"/>
</dbReference>
<organism evidence="1">
    <name type="scientific">Phaffia rhodozyma</name>
    <name type="common">Yeast</name>
    <name type="synonym">Xanthophyllomyces dendrorhous</name>
    <dbReference type="NCBI Taxonomy" id="264483"/>
    <lineage>
        <taxon>Eukaryota</taxon>
        <taxon>Fungi</taxon>
        <taxon>Dikarya</taxon>
        <taxon>Basidiomycota</taxon>
        <taxon>Agaricomycotina</taxon>
        <taxon>Tremellomycetes</taxon>
        <taxon>Cystofilobasidiales</taxon>
        <taxon>Mrakiaceae</taxon>
        <taxon>Phaffia</taxon>
    </lineage>
</organism>
<dbReference type="InterPro" id="IPR038586">
    <property type="entry name" value="Tctex-1-like_sf"/>
</dbReference>
<dbReference type="InterPro" id="IPR005334">
    <property type="entry name" value="Tctex-1-like"/>
</dbReference>
<dbReference type="CDD" id="cd21459">
    <property type="entry name" value="DLC-like_TCTEX1D2"/>
    <property type="match status" value="1"/>
</dbReference>
<proteinExistence type="predicted"/>
<dbReference type="EMBL" id="LN483273">
    <property type="protein sequence ID" value="CDZ98046.1"/>
    <property type="molecule type" value="Genomic_DNA"/>
</dbReference>
<dbReference type="AlphaFoldDB" id="A0A0F7SGM9"/>
<reference evidence="1" key="1">
    <citation type="submission" date="2014-08" db="EMBL/GenBank/DDBJ databases">
        <authorList>
            <person name="Sharma Rahul"/>
            <person name="Thines Marco"/>
        </authorList>
    </citation>
    <scope>NUCLEOTIDE SEQUENCE</scope>
</reference>
<dbReference type="Gene3D" id="3.30.1140.40">
    <property type="entry name" value="Tctex-1"/>
    <property type="match status" value="1"/>
</dbReference>
<dbReference type="GO" id="GO:0005868">
    <property type="term" value="C:cytoplasmic dynein complex"/>
    <property type="evidence" value="ECO:0007669"/>
    <property type="project" value="TreeGrafter"/>
</dbReference>
<name>A0A0F7SGM9_PHARH</name>
<dbReference type="PANTHER" id="PTHR21255">
    <property type="entry name" value="T-COMPLEX-ASSOCIATED-TESTIS-EXPRESSED 1/ DYNEIN LIGHT CHAIN"/>
    <property type="match status" value="1"/>
</dbReference>
<accession>A0A0F7SGM9</accession>
<dbReference type="Pfam" id="PF03645">
    <property type="entry name" value="Tctex-1"/>
    <property type="match status" value="1"/>
</dbReference>
<dbReference type="GO" id="GO:0007018">
    <property type="term" value="P:microtubule-based movement"/>
    <property type="evidence" value="ECO:0007669"/>
    <property type="project" value="TreeGrafter"/>
</dbReference>